<proteinExistence type="predicted"/>
<name>A0ABD1URJ3_9LAMI</name>
<feature type="region of interest" description="Disordered" evidence="2">
    <location>
        <begin position="384"/>
        <end position="461"/>
    </location>
</feature>
<dbReference type="Proteomes" id="UP001604336">
    <property type="component" value="Unassembled WGS sequence"/>
</dbReference>
<feature type="compositionally biased region" description="Basic and acidic residues" evidence="2">
    <location>
        <begin position="403"/>
        <end position="416"/>
    </location>
</feature>
<reference evidence="4" key="1">
    <citation type="submission" date="2024-07" db="EMBL/GenBank/DDBJ databases">
        <title>Two chromosome-level genome assemblies of Korean endemic species Abeliophyllum distichum and Forsythia ovata (Oleaceae).</title>
        <authorList>
            <person name="Jang H."/>
        </authorList>
    </citation>
    <scope>NUCLEOTIDE SEQUENCE [LARGE SCALE GENOMIC DNA]</scope>
</reference>
<keyword evidence="1" id="KW-0175">Coiled coil</keyword>
<dbReference type="PANTHER" id="PTHR31099:SF37">
    <property type="entry name" value="MYOSIN HEAVY CHAIN-LIKE PROTEIN"/>
    <property type="match status" value="1"/>
</dbReference>
<evidence type="ECO:0000313" key="3">
    <source>
        <dbReference type="EMBL" id="KAL2527680.1"/>
    </source>
</evidence>
<accession>A0ABD1URJ3</accession>
<evidence type="ECO:0000313" key="4">
    <source>
        <dbReference type="Proteomes" id="UP001604336"/>
    </source>
</evidence>
<sequence>MAAEEAEAAEEVEAVAAVVEAVAAAAVVGVVVAAASSCRLPTLGSPQLFHIRPWGENVGERLFPGAGGQEEEEEEASSGRLVEGVDEDEVLSPAPLTAVPPRVSSTVQAGTRGERVVESGTIGRRAAEVASGLRTAPVWKCRFFLSEVSEGQLREWHQMYRVPDDIEFIVPGPDDRADDPPLGTVALNQAILAAGLRLPFPRVVRKFLREWGIAPTQLCPNGWRILIGLLVLWDQLGFPRPSIGDFHSLYSFKSDGKRSGWWYASVKARTGGSVVTQTPDSIKNWKKFWFFVRGPWQFAEDDARPDLSIPVRYHELRYVAREPTEESAERARRAREISENLRSSAVLITEENLISARLSRPLSDRPTAHRPGGTMKDISALLRKKNQGPSHAGKGKRKVPTGDQDRSSRPRLEPDLPSRPQRSPTRSVEEITVPAPTRAGPSSSRPPAGPQLQTTYLGSTAEKDEEFLRLRGTLPKPIRDFLRSNSPTREEIAGLPLSSRRAIRSVAKCWTPVQQKYLDSMGVVDSVVAASVNISRAAIQLTSASEKMARLVSEVQVMRDEGRKVLEELENEKRLRAASEDILLRREEELNAKADELERAVKIRADLEADLEAERKKNSELTAALQNSTAKEEAVAEFRSSDTYLAEQEVVYFLTMEELIESTAEKRPDWDLQFLKDELADLKRKSTLNPPSPEEADPDQSGGDQDQAGAEE</sequence>
<comment type="caution">
    <text evidence="3">The sequence shown here is derived from an EMBL/GenBank/DDBJ whole genome shotgun (WGS) entry which is preliminary data.</text>
</comment>
<feature type="coiled-coil region" evidence="1">
    <location>
        <begin position="541"/>
        <end position="631"/>
    </location>
</feature>
<keyword evidence="4" id="KW-1185">Reference proteome</keyword>
<gene>
    <name evidence="3" type="ORF">Adt_12734</name>
</gene>
<evidence type="ECO:0000256" key="1">
    <source>
        <dbReference type="SAM" id="Coils"/>
    </source>
</evidence>
<organism evidence="3 4">
    <name type="scientific">Abeliophyllum distichum</name>
    <dbReference type="NCBI Taxonomy" id="126358"/>
    <lineage>
        <taxon>Eukaryota</taxon>
        <taxon>Viridiplantae</taxon>
        <taxon>Streptophyta</taxon>
        <taxon>Embryophyta</taxon>
        <taxon>Tracheophyta</taxon>
        <taxon>Spermatophyta</taxon>
        <taxon>Magnoliopsida</taxon>
        <taxon>eudicotyledons</taxon>
        <taxon>Gunneridae</taxon>
        <taxon>Pentapetalae</taxon>
        <taxon>asterids</taxon>
        <taxon>lamiids</taxon>
        <taxon>Lamiales</taxon>
        <taxon>Oleaceae</taxon>
        <taxon>Forsythieae</taxon>
        <taxon>Abeliophyllum</taxon>
    </lineage>
</organism>
<dbReference type="AlphaFoldDB" id="A0ABD1URJ3"/>
<feature type="region of interest" description="Disordered" evidence="2">
    <location>
        <begin position="683"/>
        <end position="712"/>
    </location>
</feature>
<feature type="compositionally biased region" description="Low complexity" evidence="2">
    <location>
        <begin position="434"/>
        <end position="446"/>
    </location>
</feature>
<protein>
    <submittedName>
        <fullName evidence="3">Plus3 domain-containing protein</fullName>
    </submittedName>
</protein>
<dbReference type="EMBL" id="JBFOLK010000003">
    <property type="protein sequence ID" value="KAL2527680.1"/>
    <property type="molecule type" value="Genomic_DNA"/>
</dbReference>
<feature type="region of interest" description="Disordered" evidence="2">
    <location>
        <begin position="60"/>
        <end position="116"/>
    </location>
</feature>
<evidence type="ECO:0000256" key="2">
    <source>
        <dbReference type="SAM" id="MobiDB-lite"/>
    </source>
</evidence>
<dbReference type="PANTHER" id="PTHR31099">
    <property type="entry name" value="OS06G0165300 PROTEIN"/>
    <property type="match status" value="1"/>
</dbReference>